<feature type="region of interest" description="Disordered" evidence="4">
    <location>
        <begin position="63"/>
        <end position="98"/>
    </location>
</feature>
<gene>
    <name evidence="6" type="ORF">ACFSJD_42095</name>
</gene>
<name>A0ABW4FC51_9PSEU</name>
<keyword evidence="2" id="KW-0479">Metal-binding</keyword>
<organism evidence="6 7">
    <name type="scientific">Pseudonocardia yunnanensis</name>
    <dbReference type="NCBI Taxonomy" id="58107"/>
    <lineage>
        <taxon>Bacteria</taxon>
        <taxon>Bacillati</taxon>
        <taxon>Actinomycetota</taxon>
        <taxon>Actinomycetes</taxon>
        <taxon>Pseudonocardiales</taxon>
        <taxon>Pseudonocardiaceae</taxon>
        <taxon>Pseudonocardia</taxon>
    </lineage>
</organism>
<dbReference type="Proteomes" id="UP001597114">
    <property type="component" value="Unassembled WGS sequence"/>
</dbReference>
<dbReference type="PANTHER" id="PTHR32308:SF10">
    <property type="entry name" value="CITRATE LYASE SUBUNIT BETA"/>
    <property type="match status" value="1"/>
</dbReference>
<protein>
    <submittedName>
        <fullName evidence="6">Aldolase/citrate lyase family protein</fullName>
    </submittedName>
</protein>
<feature type="compositionally biased region" description="Polar residues" evidence="4">
    <location>
        <begin position="74"/>
        <end position="98"/>
    </location>
</feature>
<sequence length="98" mass="10114">MTVQSEQPLRLRTLLFVPGDRPDRIPKAAAAGADGIAIDLEDAVALSRKEAARQAIAETLATLPPDGPAIACGSTPSTRASPKPTSRHSNPCSPVSTS</sequence>
<evidence type="ECO:0000256" key="3">
    <source>
        <dbReference type="ARBA" id="ARBA00022842"/>
    </source>
</evidence>
<dbReference type="PANTHER" id="PTHR32308">
    <property type="entry name" value="LYASE BETA SUBUNIT, PUTATIVE (AFU_ORTHOLOGUE AFUA_4G13030)-RELATED"/>
    <property type="match status" value="1"/>
</dbReference>
<dbReference type="InterPro" id="IPR005000">
    <property type="entry name" value="Aldolase/citrate-lyase_domain"/>
</dbReference>
<evidence type="ECO:0000256" key="4">
    <source>
        <dbReference type="SAM" id="MobiDB-lite"/>
    </source>
</evidence>
<dbReference type="InterPro" id="IPR015813">
    <property type="entry name" value="Pyrv/PenolPyrv_kinase-like_dom"/>
</dbReference>
<dbReference type="Pfam" id="PF03328">
    <property type="entry name" value="HpcH_HpaI"/>
    <property type="match status" value="1"/>
</dbReference>
<evidence type="ECO:0000313" key="6">
    <source>
        <dbReference type="EMBL" id="MFD1524139.1"/>
    </source>
</evidence>
<reference evidence="7" key="1">
    <citation type="journal article" date="2019" name="Int. J. Syst. Evol. Microbiol.">
        <title>The Global Catalogue of Microorganisms (GCM) 10K type strain sequencing project: providing services to taxonomists for standard genome sequencing and annotation.</title>
        <authorList>
            <consortium name="The Broad Institute Genomics Platform"/>
            <consortium name="The Broad Institute Genome Sequencing Center for Infectious Disease"/>
            <person name="Wu L."/>
            <person name="Ma J."/>
        </authorList>
    </citation>
    <scope>NUCLEOTIDE SEQUENCE [LARGE SCALE GENOMIC DNA]</scope>
    <source>
        <strain evidence="7">CCM 7043</strain>
    </source>
</reference>
<keyword evidence="6" id="KW-0456">Lyase</keyword>
<keyword evidence="3" id="KW-0460">Magnesium</keyword>
<dbReference type="EMBL" id="JBHUCO010000077">
    <property type="protein sequence ID" value="MFD1524139.1"/>
    <property type="molecule type" value="Genomic_DNA"/>
</dbReference>
<keyword evidence="7" id="KW-1185">Reference proteome</keyword>
<dbReference type="SUPFAM" id="SSF51621">
    <property type="entry name" value="Phosphoenolpyruvate/pyruvate domain"/>
    <property type="match status" value="1"/>
</dbReference>
<proteinExistence type="predicted"/>
<dbReference type="GO" id="GO:0016829">
    <property type="term" value="F:lyase activity"/>
    <property type="evidence" value="ECO:0007669"/>
    <property type="project" value="UniProtKB-KW"/>
</dbReference>
<accession>A0ABW4FC51</accession>
<evidence type="ECO:0000313" key="7">
    <source>
        <dbReference type="Proteomes" id="UP001597114"/>
    </source>
</evidence>
<evidence type="ECO:0000259" key="5">
    <source>
        <dbReference type="Pfam" id="PF03328"/>
    </source>
</evidence>
<evidence type="ECO:0000256" key="1">
    <source>
        <dbReference type="ARBA" id="ARBA00001946"/>
    </source>
</evidence>
<dbReference type="InterPro" id="IPR040442">
    <property type="entry name" value="Pyrv_kinase-like_dom_sf"/>
</dbReference>
<evidence type="ECO:0000256" key="2">
    <source>
        <dbReference type="ARBA" id="ARBA00022723"/>
    </source>
</evidence>
<comment type="cofactor">
    <cofactor evidence="1">
        <name>Mg(2+)</name>
        <dbReference type="ChEBI" id="CHEBI:18420"/>
    </cofactor>
</comment>
<dbReference type="Gene3D" id="3.20.20.60">
    <property type="entry name" value="Phosphoenolpyruvate-binding domains"/>
    <property type="match status" value="1"/>
</dbReference>
<dbReference type="RefSeq" id="WP_344728293.1">
    <property type="nucleotide sequence ID" value="NZ_BAAAUS010000051.1"/>
</dbReference>
<feature type="domain" description="HpcH/HpaI aldolase/citrate lyase" evidence="5">
    <location>
        <begin position="12"/>
        <end position="64"/>
    </location>
</feature>
<comment type="caution">
    <text evidence="6">The sequence shown here is derived from an EMBL/GenBank/DDBJ whole genome shotgun (WGS) entry which is preliminary data.</text>
</comment>